<dbReference type="WBParaSite" id="SSLN_0000066201-mRNA-1">
    <property type="protein sequence ID" value="SSLN_0000066201-mRNA-1"/>
    <property type="gene ID" value="SSLN_0000066201"/>
</dbReference>
<dbReference type="InterPro" id="IPR000477">
    <property type="entry name" value="RT_dom"/>
</dbReference>
<protein>
    <submittedName>
        <fullName evidence="2">Reverse transcriptase domain-containing protein</fullName>
    </submittedName>
</protein>
<sequence>LSQPILRISPRAEVTFCFQDLAVSFDPDIPFMISHDVIGDGGRLRLYAVYSAATLVKPPRIENHTHPDFKTCRHFVSPPRSALYTKSLISSGVAEESHLPFGVKTAPAIFQQTMNTMLTGTKGAATYVDIVIGSNSDELLQRLEAVLSWIQGYGFHLRLEKGNIACLL</sequence>
<dbReference type="Pfam" id="PF00078">
    <property type="entry name" value="RVT_1"/>
    <property type="match status" value="1"/>
</dbReference>
<evidence type="ECO:0000259" key="1">
    <source>
        <dbReference type="Pfam" id="PF00078"/>
    </source>
</evidence>
<proteinExistence type="predicted"/>
<reference evidence="2" key="1">
    <citation type="submission" date="2016-06" db="UniProtKB">
        <authorList>
            <consortium name="WormBaseParasite"/>
        </authorList>
    </citation>
    <scope>IDENTIFICATION</scope>
</reference>
<dbReference type="PANTHER" id="PTHR37984:SF5">
    <property type="entry name" value="PROTEIN NYNRIN-LIKE"/>
    <property type="match status" value="1"/>
</dbReference>
<feature type="domain" description="Reverse transcriptase" evidence="1">
    <location>
        <begin position="68"/>
        <end position="164"/>
    </location>
</feature>
<dbReference type="SUPFAM" id="SSF56672">
    <property type="entry name" value="DNA/RNA polymerases"/>
    <property type="match status" value="1"/>
</dbReference>
<dbReference type="InterPro" id="IPR043128">
    <property type="entry name" value="Rev_trsase/Diguanyl_cyclase"/>
</dbReference>
<evidence type="ECO:0000313" key="2">
    <source>
        <dbReference type="WBParaSite" id="SSLN_0000066201-mRNA-1"/>
    </source>
</evidence>
<accession>A0A183S8T3</accession>
<dbReference type="InterPro" id="IPR050951">
    <property type="entry name" value="Retrovirus_Pol_polyprotein"/>
</dbReference>
<dbReference type="Gene3D" id="3.30.70.270">
    <property type="match status" value="1"/>
</dbReference>
<dbReference type="InterPro" id="IPR043502">
    <property type="entry name" value="DNA/RNA_pol_sf"/>
</dbReference>
<dbReference type="AlphaFoldDB" id="A0A183S8T3"/>
<organism evidence="2">
    <name type="scientific">Schistocephalus solidus</name>
    <name type="common">Tapeworm</name>
    <dbReference type="NCBI Taxonomy" id="70667"/>
    <lineage>
        <taxon>Eukaryota</taxon>
        <taxon>Metazoa</taxon>
        <taxon>Spiralia</taxon>
        <taxon>Lophotrochozoa</taxon>
        <taxon>Platyhelminthes</taxon>
        <taxon>Cestoda</taxon>
        <taxon>Eucestoda</taxon>
        <taxon>Diphyllobothriidea</taxon>
        <taxon>Diphyllobothriidae</taxon>
        <taxon>Schistocephalus</taxon>
    </lineage>
</organism>
<dbReference type="PANTHER" id="PTHR37984">
    <property type="entry name" value="PROTEIN CBG26694"/>
    <property type="match status" value="1"/>
</dbReference>
<name>A0A183S8T3_SCHSO</name>